<organism evidence="1">
    <name type="scientific">Oikopleura dioica</name>
    <name type="common">Tunicate</name>
    <dbReference type="NCBI Taxonomy" id="34765"/>
    <lineage>
        <taxon>Eukaryota</taxon>
        <taxon>Metazoa</taxon>
        <taxon>Chordata</taxon>
        <taxon>Tunicata</taxon>
        <taxon>Appendicularia</taxon>
        <taxon>Copelata</taxon>
        <taxon>Oikopleuridae</taxon>
        <taxon>Oikopleura</taxon>
    </lineage>
</organism>
<evidence type="ECO:0000313" key="1">
    <source>
        <dbReference type="EMBL" id="CBY13712.1"/>
    </source>
</evidence>
<dbReference type="AlphaFoldDB" id="E4XVJ4"/>
<protein>
    <submittedName>
        <fullName evidence="1">Uncharacterized protein</fullName>
    </submittedName>
</protein>
<dbReference type="InParanoid" id="E4XVJ4"/>
<proteinExistence type="predicted"/>
<gene>
    <name evidence="1" type="ORF">GSOID_T00005524001</name>
</gene>
<dbReference type="Proteomes" id="UP000001307">
    <property type="component" value="Unassembled WGS sequence"/>
</dbReference>
<name>E4XVJ4_OIKDI</name>
<sequence>MGRIREKVTLSLRKAIEVIGLNVGPPPNPEHPNFMPRWDFSQSTDEITVTIYVKTCDPTLTYAESSRAIDFWFAGRAHPVKF</sequence>
<dbReference type="EMBL" id="FN653213">
    <property type="protein sequence ID" value="CBY13712.1"/>
    <property type="molecule type" value="Genomic_DNA"/>
</dbReference>
<evidence type="ECO:0000313" key="2">
    <source>
        <dbReference type="Proteomes" id="UP000001307"/>
    </source>
</evidence>
<keyword evidence="2" id="KW-1185">Reference proteome</keyword>
<accession>E4XVJ4</accession>
<reference evidence="1" key="1">
    <citation type="journal article" date="2010" name="Science">
        <title>Plasticity of animal genome architecture unmasked by rapid evolution of a pelagic tunicate.</title>
        <authorList>
            <person name="Denoeud F."/>
            <person name="Henriet S."/>
            <person name="Mungpakdee S."/>
            <person name="Aury J.M."/>
            <person name="Da Silva C."/>
            <person name="Brinkmann H."/>
            <person name="Mikhaleva J."/>
            <person name="Olsen L.C."/>
            <person name="Jubin C."/>
            <person name="Canestro C."/>
            <person name="Bouquet J.M."/>
            <person name="Danks G."/>
            <person name="Poulain J."/>
            <person name="Campsteijn C."/>
            <person name="Adamski M."/>
            <person name="Cross I."/>
            <person name="Yadetie F."/>
            <person name="Muffato M."/>
            <person name="Louis A."/>
            <person name="Butcher S."/>
            <person name="Tsagkogeorga G."/>
            <person name="Konrad A."/>
            <person name="Singh S."/>
            <person name="Jensen M.F."/>
            <person name="Cong E.H."/>
            <person name="Eikeseth-Otteraa H."/>
            <person name="Noel B."/>
            <person name="Anthouard V."/>
            <person name="Porcel B.M."/>
            <person name="Kachouri-Lafond R."/>
            <person name="Nishino A."/>
            <person name="Ugolini M."/>
            <person name="Chourrout P."/>
            <person name="Nishida H."/>
            <person name="Aasland R."/>
            <person name="Huzurbazar S."/>
            <person name="Westhof E."/>
            <person name="Delsuc F."/>
            <person name="Lehrach H."/>
            <person name="Reinhardt R."/>
            <person name="Weissenbach J."/>
            <person name="Roy S.W."/>
            <person name="Artiguenave F."/>
            <person name="Postlethwait J.H."/>
            <person name="Manak J.R."/>
            <person name="Thompson E.M."/>
            <person name="Jaillon O."/>
            <person name="Du Pasquier L."/>
            <person name="Boudinot P."/>
            <person name="Liberles D.A."/>
            <person name="Volff J.N."/>
            <person name="Philippe H."/>
            <person name="Lenhard B."/>
            <person name="Roest Crollius H."/>
            <person name="Wincker P."/>
            <person name="Chourrout D."/>
        </authorList>
    </citation>
    <scope>NUCLEOTIDE SEQUENCE [LARGE SCALE GENOMIC DNA]</scope>
</reference>